<evidence type="ECO:0000313" key="14">
    <source>
        <dbReference type="EMBL" id="ORX61027.1"/>
    </source>
</evidence>
<keyword evidence="15" id="KW-1185">Reference proteome</keyword>
<keyword evidence="9" id="KW-0106">Calcium</keyword>
<feature type="disulfide bond" evidence="11">
    <location>
        <begin position="104"/>
        <end position="136"/>
    </location>
</feature>
<evidence type="ECO:0000256" key="11">
    <source>
        <dbReference type="PIRSR" id="PIRSR601580-3"/>
    </source>
</evidence>
<dbReference type="GO" id="GO:0006457">
    <property type="term" value="P:protein folding"/>
    <property type="evidence" value="ECO:0007669"/>
    <property type="project" value="InterPro"/>
</dbReference>
<comment type="subcellular location">
    <subcellularLocation>
        <location evidence="1">Endoplasmic reticulum lumen</location>
    </subcellularLocation>
</comment>
<keyword evidence="4 12" id="KW-0732">Signal</keyword>
<dbReference type="FunFam" id="2.10.250.10:FF:000002">
    <property type="entry name" value="Calreticulin"/>
    <property type="match status" value="1"/>
</dbReference>
<evidence type="ECO:0000256" key="12">
    <source>
        <dbReference type="RuleBase" id="RU362126"/>
    </source>
</evidence>
<dbReference type="PRINTS" id="PR00626">
    <property type="entry name" value="CALRETICULIN"/>
</dbReference>
<proteinExistence type="inferred from homology"/>
<dbReference type="Gene3D" id="2.60.120.200">
    <property type="match status" value="1"/>
</dbReference>
<feature type="compositionally biased region" description="Acidic residues" evidence="13">
    <location>
        <begin position="398"/>
        <end position="430"/>
    </location>
</feature>
<keyword evidence="11" id="KW-1015">Disulfide bond</keyword>
<dbReference type="GO" id="GO:0036503">
    <property type="term" value="P:ERAD pathway"/>
    <property type="evidence" value="ECO:0007669"/>
    <property type="project" value="TreeGrafter"/>
</dbReference>
<dbReference type="InterPro" id="IPR009033">
    <property type="entry name" value="Calreticulin/calnexin_P_dom_sf"/>
</dbReference>
<evidence type="ECO:0000256" key="10">
    <source>
        <dbReference type="ARBA" id="ARBA00023186"/>
    </source>
</evidence>
<evidence type="ECO:0000256" key="9">
    <source>
        <dbReference type="ARBA" id="ARBA00022837"/>
    </source>
</evidence>
<dbReference type="STRING" id="1754191.A0A1Y1VNN7"/>
<evidence type="ECO:0000256" key="8">
    <source>
        <dbReference type="ARBA" id="ARBA00022833"/>
    </source>
</evidence>
<feature type="chain" id="PRO_5011832839" evidence="12">
    <location>
        <begin position="20"/>
        <end position="449"/>
    </location>
</feature>
<name>A0A1Y1VNN7_9FUNG</name>
<dbReference type="GO" id="GO:0005789">
    <property type="term" value="C:endoplasmic reticulum membrane"/>
    <property type="evidence" value="ECO:0007669"/>
    <property type="project" value="TreeGrafter"/>
</dbReference>
<dbReference type="GO" id="GO:0005509">
    <property type="term" value="F:calcium ion binding"/>
    <property type="evidence" value="ECO:0007669"/>
    <property type="project" value="InterPro"/>
</dbReference>
<evidence type="ECO:0000256" key="1">
    <source>
        <dbReference type="ARBA" id="ARBA00004319"/>
    </source>
</evidence>
<evidence type="ECO:0000256" key="4">
    <source>
        <dbReference type="ARBA" id="ARBA00022729"/>
    </source>
</evidence>
<evidence type="ECO:0000256" key="6">
    <source>
        <dbReference type="ARBA" id="ARBA00022737"/>
    </source>
</evidence>
<dbReference type="GO" id="GO:0051082">
    <property type="term" value="F:unfolded protein binding"/>
    <property type="evidence" value="ECO:0007669"/>
    <property type="project" value="InterPro"/>
</dbReference>
<dbReference type="InterPro" id="IPR001580">
    <property type="entry name" value="Calret/calnex"/>
</dbReference>
<evidence type="ECO:0000256" key="13">
    <source>
        <dbReference type="SAM" id="MobiDB-lite"/>
    </source>
</evidence>
<dbReference type="Gene3D" id="2.10.250.10">
    <property type="entry name" value="Calreticulin/calnexin, P domain"/>
    <property type="match status" value="1"/>
</dbReference>
<evidence type="ECO:0000256" key="7">
    <source>
        <dbReference type="ARBA" id="ARBA00022824"/>
    </source>
</evidence>
<evidence type="ECO:0000256" key="5">
    <source>
        <dbReference type="ARBA" id="ARBA00022734"/>
    </source>
</evidence>
<dbReference type="InterPro" id="IPR013320">
    <property type="entry name" value="ConA-like_dom_sf"/>
</dbReference>
<reference evidence="14 15" key="2">
    <citation type="submission" date="2016-08" db="EMBL/GenBank/DDBJ databases">
        <title>Pervasive Adenine N6-methylation of Active Genes in Fungi.</title>
        <authorList>
            <consortium name="DOE Joint Genome Institute"/>
            <person name="Mondo S.J."/>
            <person name="Dannebaum R.O."/>
            <person name="Kuo R.C."/>
            <person name="Labutti K."/>
            <person name="Haridas S."/>
            <person name="Kuo A."/>
            <person name="Salamov A."/>
            <person name="Ahrendt S.R."/>
            <person name="Lipzen A."/>
            <person name="Sullivan W."/>
            <person name="Andreopoulos W.B."/>
            <person name="Clum A."/>
            <person name="Lindquist E."/>
            <person name="Daum C."/>
            <person name="Ramamoorthy G.K."/>
            <person name="Gryganskyi A."/>
            <person name="Culley D."/>
            <person name="Magnuson J.K."/>
            <person name="James T.Y."/>
            <person name="O'Malley M.A."/>
            <person name="Stajich J.E."/>
            <person name="Spatafora J.W."/>
            <person name="Visel A."/>
            <person name="Grigoriev I.V."/>
        </authorList>
    </citation>
    <scope>NUCLEOTIDE SEQUENCE [LARGE SCALE GENOMIC DNA]</scope>
    <source>
        <strain evidence="15">finn</strain>
    </source>
</reference>
<evidence type="ECO:0000313" key="15">
    <source>
        <dbReference type="Proteomes" id="UP000193719"/>
    </source>
</evidence>
<dbReference type="SUPFAM" id="SSF63887">
    <property type="entry name" value="P-domain of calnexin/calreticulin"/>
    <property type="match status" value="1"/>
</dbReference>
<organism evidence="14 15">
    <name type="scientific">Piromyces finnis</name>
    <dbReference type="NCBI Taxonomy" id="1754191"/>
    <lineage>
        <taxon>Eukaryota</taxon>
        <taxon>Fungi</taxon>
        <taxon>Fungi incertae sedis</taxon>
        <taxon>Chytridiomycota</taxon>
        <taxon>Chytridiomycota incertae sedis</taxon>
        <taxon>Neocallimastigomycetes</taxon>
        <taxon>Neocallimastigales</taxon>
        <taxon>Neocallimastigaceae</taxon>
        <taxon>Piromyces</taxon>
    </lineage>
</organism>
<evidence type="ECO:0000256" key="2">
    <source>
        <dbReference type="ARBA" id="ARBA00010983"/>
    </source>
</evidence>
<evidence type="ECO:0000256" key="3">
    <source>
        <dbReference type="ARBA" id="ARBA00022723"/>
    </source>
</evidence>
<sequence length="449" mass="53213">MRYAYKGITSLFLASLVAGKVYFKETFDDDSWKTRWVQNEDSKTYKDFETVSGLFNPNPSNKGLQTTVDNAFYAISAPLDEIFSTKDKTLVIQYTMKQEDKFSCSSNYIKLFPRNLKQKELNFSSHFNLLFGPNKCKAFNQTQAFLTYNQKQNLLKKQVDTTADRFTHLYTFIVKPDQSYQILIDNEEKASGHFFDDWNYLEPKMIPDPKIKKPINWVDEEFIDDPEDKRPEGWDVIPRYIPEPDSVKPDDWDEIENGMWIPVLKENPEFQEWYPKTIRNPAYMGPWIHPKIDNPDYYEDNDIYVQEHAYVGFEFYQVDGHTIFDNIIITDSIEEAKAFAEETKVDINVEKELLEKYLSEQELIKKQREYDEAKRMEEEFNYGNYKDDDLEFLNNESSSDEEKESSSDDEYEGSSDDEDENDDDDDEFVIYDDKKDKKKKEKKNKKDEL</sequence>
<keyword evidence="8" id="KW-0862">Zinc</keyword>
<dbReference type="Pfam" id="PF00262">
    <property type="entry name" value="Calreticulin"/>
    <property type="match status" value="2"/>
</dbReference>
<gene>
    <name evidence="14" type="ORF">BCR36DRAFT_315169</name>
</gene>
<keyword evidence="10 12" id="KW-0143">Chaperone</keyword>
<keyword evidence="3" id="KW-0479">Metal-binding</keyword>
<dbReference type="SUPFAM" id="SSF49899">
    <property type="entry name" value="Concanavalin A-like lectins/glucanases"/>
    <property type="match status" value="1"/>
</dbReference>
<dbReference type="EMBL" id="MCFH01000001">
    <property type="protein sequence ID" value="ORX61027.1"/>
    <property type="molecule type" value="Genomic_DNA"/>
</dbReference>
<comment type="caution">
    <text evidence="14">The sequence shown here is derived from an EMBL/GenBank/DDBJ whole genome shotgun (WGS) entry which is preliminary data.</text>
</comment>
<feature type="region of interest" description="Disordered" evidence="13">
    <location>
        <begin position="386"/>
        <end position="449"/>
    </location>
</feature>
<accession>A0A1Y1VNN7</accession>
<dbReference type="GO" id="GO:0030246">
    <property type="term" value="F:carbohydrate binding"/>
    <property type="evidence" value="ECO:0007669"/>
    <property type="project" value="UniProtKB-KW"/>
</dbReference>
<dbReference type="PANTHER" id="PTHR11073:SF2">
    <property type="entry name" value="CALRETICULIN"/>
    <property type="match status" value="1"/>
</dbReference>
<keyword evidence="6" id="KW-0677">Repeat</keyword>
<feature type="signal peptide" evidence="12">
    <location>
        <begin position="1"/>
        <end position="19"/>
    </location>
</feature>
<keyword evidence="7 12" id="KW-0256">Endoplasmic reticulum</keyword>
<dbReference type="GO" id="GO:0005788">
    <property type="term" value="C:endoplasmic reticulum lumen"/>
    <property type="evidence" value="ECO:0007669"/>
    <property type="project" value="UniProtKB-SubCell"/>
</dbReference>
<protein>
    <submittedName>
        <fullName evidence="14">Calreticulin</fullName>
    </submittedName>
</protein>
<dbReference type="AlphaFoldDB" id="A0A1Y1VNN7"/>
<reference evidence="14 15" key="1">
    <citation type="submission" date="2016-08" db="EMBL/GenBank/DDBJ databases">
        <title>Genomes of anaerobic fungi encode conserved fungal cellulosomes for biomass hydrolysis.</title>
        <authorList>
            <consortium name="DOE Joint Genome Institute"/>
            <person name="Haitjema C.H."/>
            <person name="Gilmore S.P."/>
            <person name="Henske J.K."/>
            <person name="Solomon K.V."/>
            <person name="De Groot R."/>
            <person name="Kuo A."/>
            <person name="Mondo S.J."/>
            <person name="Salamov A.A."/>
            <person name="Labutti K."/>
            <person name="Zhao Z."/>
            <person name="Chiniquy J."/>
            <person name="Barry K."/>
            <person name="Brewer H.M."/>
            <person name="Purvine S.O."/>
            <person name="Wright A.T."/>
            <person name="Boxma B."/>
            <person name="Van Alen T."/>
            <person name="Hackstein J.H."/>
            <person name="Baker S.E."/>
            <person name="Grigoriev I.V."/>
            <person name="O'Malley M.A."/>
        </authorList>
    </citation>
    <scope>NUCLEOTIDE SEQUENCE [LARGE SCALE GENOMIC DNA]</scope>
    <source>
        <strain evidence="15">finn</strain>
    </source>
</reference>
<keyword evidence="5" id="KW-0430">Lectin</keyword>
<comment type="similarity">
    <text evidence="2 12">Belongs to the calreticulin family.</text>
</comment>
<dbReference type="Proteomes" id="UP000193719">
    <property type="component" value="Unassembled WGS sequence"/>
</dbReference>
<dbReference type="PANTHER" id="PTHR11073">
    <property type="entry name" value="CALRETICULIN AND CALNEXIN"/>
    <property type="match status" value="1"/>
</dbReference>
<dbReference type="OrthoDB" id="1938156at2759"/>